<keyword evidence="10" id="KW-0119">Carbohydrate metabolism</keyword>
<organism evidence="15 16">
    <name type="scientific">Candidatus Sphingobacterium stercoripullorum</name>
    <dbReference type="NCBI Taxonomy" id="2838759"/>
    <lineage>
        <taxon>Bacteria</taxon>
        <taxon>Pseudomonadati</taxon>
        <taxon>Bacteroidota</taxon>
        <taxon>Sphingobacteriia</taxon>
        <taxon>Sphingobacteriales</taxon>
        <taxon>Sphingobacteriaceae</taxon>
        <taxon>Sphingobacterium</taxon>
    </lineage>
</organism>
<feature type="non-terminal residue" evidence="15">
    <location>
        <position position="1"/>
    </location>
</feature>
<dbReference type="NCBIfam" id="TIGR00131">
    <property type="entry name" value="gal_kin"/>
    <property type="match status" value="1"/>
</dbReference>
<keyword evidence="5" id="KW-0547">Nucleotide-binding</keyword>
<keyword evidence="7" id="KW-0067">ATP-binding</keyword>
<dbReference type="InterPro" id="IPR036554">
    <property type="entry name" value="GHMP_kinase_C_sf"/>
</dbReference>
<dbReference type="GO" id="GO:0006012">
    <property type="term" value="P:galactose metabolic process"/>
    <property type="evidence" value="ECO:0007669"/>
    <property type="project" value="UniProtKB-UniRule"/>
</dbReference>
<evidence type="ECO:0000256" key="5">
    <source>
        <dbReference type="ARBA" id="ARBA00022741"/>
    </source>
</evidence>
<gene>
    <name evidence="15" type="primary">galK</name>
    <name evidence="15" type="ORF">H9853_01150</name>
</gene>
<dbReference type="Gene3D" id="3.30.230.10">
    <property type="match status" value="1"/>
</dbReference>
<keyword evidence="2" id="KW-0963">Cytoplasm</keyword>
<evidence type="ECO:0000256" key="4">
    <source>
        <dbReference type="ARBA" id="ARBA00022723"/>
    </source>
</evidence>
<reference evidence="15" key="2">
    <citation type="submission" date="2021-04" db="EMBL/GenBank/DDBJ databases">
        <authorList>
            <person name="Gilroy R."/>
        </authorList>
    </citation>
    <scope>NUCLEOTIDE SEQUENCE</scope>
    <source>
        <strain evidence="15">1719</strain>
    </source>
</reference>
<dbReference type="FunFam" id="3.30.230.10:FF:000017">
    <property type="entry name" value="Galactokinase"/>
    <property type="match status" value="1"/>
</dbReference>
<keyword evidence="6" id="KW-0418">Kinase</keyword>
<dbReference type="FunFam" id="3.30.70.890:FF:000001">
    <property type="entry name" value="Galactokinase"/>
    <property type="match status" value="1"/>
</dbReference>
<evidence type="ECO:0000256" key="2">
    <source>
        <dbReference type="ARBA" id="ARBA00022490"/>
    </source>
</evidence>
<dbReference type="Pfam" id="PF00288">
    <property type="entry name" value="GHMP_kinases_N"/>
    <property type="match status" value="1"/>
</dbReference>
<dbReference type="Proteomes" id="UP000824156">
    <property type="component" value="Unassembled WGS sequence"/>
</dbReference>
<evidence type="ECO:0000259" key="12">
    <source>
        <dbReference type="Pfam" id="PF00288"/>
    </source>
</evidence>
<comment type="similarity">
    <text evidence="1">Belongs to the GHMP kinase family. GalK subfamily.</text>
</comment>
<reference evidence="15" key="1">
    <citation type="journal article" date="2021" name="PeerJ">
        <title>Extensive microbial diversity within the chicken gut microbiome revealed by metagenomics and culture.</title>
        <authorList>
            <person name="Gilroy R."/>
            <person name="Ravi A."/>
            <person name="Getino M."/>
            <person name="Pursley I."/>
            <person name="Horton D.L."/>
            <person name="Alikhan N.F."/>
            <person name="Baker D."/>
            <person name="Gharbi K."/>
            <person name="Hall N."/>
            <person name="Watson M."/>
            <person name="Adriaenssens E.M."/>
            <person name="Foster-Nyarko E."/>
            <person name="Jarju S."/>
            <person name="Secka A."/>
            <person name="Antonio M."/>
            <person name="Oren A."/>
            <person name="Chaudhuri R.R."/>
            <person name="La Ragione R."/>
            <person name="Hildebrand F."/>
            <person name="Pallen M.J."/>
        </authorList>
    </citation>
    <scope>NUCLEOTIDE SEQUENCE</scope>
    <source>
        <strain evidence="15">1719</strain>
    </source>
</reference>
<dbReference type="Gene3D" id="3.30.70.890">
    <property type="entry name" value="GHMP kinase, C-terminal domain"/>
    <property type="match status" value="1"/>
</dbReference>
<dbReference type="InterPro" id="IPR019741">
    <property type="entry name" value="Galactokinase_CS"/>
</dbReference>
<keyword evidence="4" id="KW-0479">Metal-binding</keyword>
<feature type="domain" description="GHMP kinase N-terminal" evidence="12">
    <location>
        <begin position="72"/>
        <end position="160"/>
    </location>
</feature>
<evidence type="ECO:0000259" key="13">
    <source>
        <dbReference type="Pfam" id="PF08544"/>
    </source>
</evidence>
<dbReference type="InterPro" id="IPR020568">
    <property type="entry name" value="Ribosomal_Su5_D2-typ_SF"/>
</dbReference>
<evidence type="ECO:0000259" key="14">
    <source>
        <dbReference type="Pfam" id="PF10509"/>
    </source>
</evidence>
<evidence type="ECO:0000256" key="3">
    <source>
        <dbReference type="ARBA" id="ARBA00022679"/>
    </source>
</evidence>
<dbReference type="Pfam" id="PF10509">
    <property type="entry name" value="GalKase_gal_bdg"/>
    <property type="match status" value="1"/>
</dbReference>
<dbReference type="GO" id="GO:0004335">
    <property type="term" value="F:galactokinase activity"/>
    <property type="evidence" value="ECO:0007669"/>
    <property type="project" value="UniProtKB-UniRule"/>
</dbReference>
<dbReference type="EMBL" id="DXEZ01000031">
    <property type="protein sequence ID" value="HIX53603.1"/>
    <property type="molecule type" value="Genomic_DNA"/>
</dbReference>
<name>A0A9D2AXK0_9SPHI</name>
<dbReference type="SUPFAM" id="SSF54211">
    <property type="entry name" value="Ribosomal protein S5 domain 2-like"/>
    <property type="match status" value="1"/>
</dbReference>
<dbReference type="PROSITE" id="PS00106">
    <property type="entry name" value="GALACTOKINASE"/>
    <property type="match status" value="1"/>
</dbReference>
<evidence type="ECO:0000256" key="6">
    <source>
        <dbReference type="ARBA" id="ARBA00022777"/>
    </source>
</evidence>
<dbReference type="SUPFAM" id="SSF55060">
    <property type="entry name" value="GHMP Kinase, C-terminal domain"/>
    <property type="match status" value="1"/>
</dbReference>
<dbReference type="InterPro" id="IPR013750">
    <property type="entry name" value="GHMP_kinase_C_dom"/>
</dbReference>
<dbReference type="GO" id="GO:0046872">
    <property type="term" value="F:metal ion binding"/>
    <property type="evidence" value="ECO:0007669"/>
    <property type="project" value="UniProtKB-KW"/>
</dbReference>
<keyword evidence="3 15" id="KW-0808">Transferase</keyword>
<dbReference type="InterPro" id="IPR019539">
    <property type="entry name" value="GalKase_N"/>
</dbReference>
<keyword evidence="8" id="KW-0460">Magnesium</keyword>
<dbReference type="GO" id="GO:0005829">
    <property type="term" value="C:cytosol"/>
    <property type="evidence" value="ECO:0007669"/>
    <property type="project" value="TreeGrafter"/>
</dbReference>
<dbReference type="EC" id="2.7.1.6" evidence="11"/>
<dbReference type="GO" id="GO:0005524">
    <property type="term" value="F:ATP binding"/>
    <property type="evidence" value="ECO:0007669"/>
    <property type="project" value="UniProtKB-UniRule"/>
</dbReference>
<evidence type="ECO:0000256" key="10">
    <source>
        <dbReference type="ARBA" id="ARBA00023277"/>
    </source>
</evidence>
<evidence type="ECO:0000256" key="11">
    <source>
        <dbReference type="NCBIfam" id="TIGR00131"/>
    </source>
</evidence>
<evidence type="ECO:0000313" key="15">
    <source>
        <dbReference type="EMBL" id="HIX53603.1"/>
    </source>
</evidence>
<evidence type="ECO:0000256" key="1">
    <source>
        <dbReference type="ARBA" id="ARBA00006566"/>
    </source>
</evidence>
<protein>
    <recommendedName>
        <fullName evidence="11">Galactokinase</fullName>
        <ecNumber evidence="11">2.7.1.6</ecNumber>
    </recommendedName>
</protein>
<comment type="caution">
    <text evidence="15">The sequence shown here is derived from an EMBL/GenBank/DDBJ whole genome shotgun (WGS) entry which is preliminary data.</text>
</comment>
<evidence type="ECO:0000256" key="8">
    <source>
        <dbReference type="ARBA" id="ARBA00022842"/>
    </source>
</evidence>
<dbReference type="PRINTS" id="PR00959">
    <property type="entry name" value="MEVGALKINASE"/>
</dbReference>
<dbReference type="PROSITE" id="PS00627">
    <property type="entry name" value="GHMP_KINASES_ATP"/>
    <property type="match status" value="1"/>
</dbReference>
<evidence type="ECO:0000313" key="16">
    <source>
        <dbReference type="Proteomes" id="UP000824156"/>
    </source>
</evidence>
<evidence type="ECO:0000256" key="7">
    <source>
        <dbReference type="ARBA" id="ARBA00022840"/>
    </source>
</evidence>
<dbReference type="PRINTS" id="PR00473">
    <property type="entry name" value="GALCTOKINASE"/>
</dbReference>
<feature type="domain" description="GHMP kinase C-terminal" evidence="13">
    <location>
        <begin position="263"/>
        <end position="343"/>
    </location>
</feature>
<dbReference type="PANTHER" id="PTHR10457">
    <property type="entry name" value="MEVALONATE KINASE/GALACTOKINASE"/>
    <property type="match status" value="1"/>
</dbReference>
<sequence length="365" mass="40590">DMVVRSPGRINLIGEHTDYNKGLVLPAAINRYVYLGLGEREDDQVFLYAEKYKERLQVDLGALERSRTHWANYILGVIAQFKNKGHSVGGLNICIMGDIPDGAGLSSSAALECATAYAINALFNHQLVRKELAFIGQRAEHEYVGVNCGIMDQFSSILGKKDQAILLDCKTITYNYVPLETPGYEILLLDTGVKHALASSAYNDRQASCQQGVSWVEERYPQVDSLRDISLAQLRECVYEKDHAIYQKCKYVVQENLRVERAAAALKNRDVKSLGDILFTAHWALSKEYEVSCRELDFLVGFAEDSPKVAGSRMMGGGFGGCTINLVESGCAEEFAREAAALYEKEFNRELTSMQVEIVDGTEII</sequence>
<dbReference type="AlphaFoldDB" id="A0A9D2AXK0"/>
<dbReference type="Pfam" id="PF08544">
    <property type="entry name" value="GHMP_kinases_C"/>
    <property type="match status" value="1"/>
</dbReference>
<dbReference type="InterPro" id="IPR000705">
    <property type="entry name" value="Galactokinase"/>
</dbReference>
<dbReference type="PIRSF" id="PIRSF000530">
    <property type="entry name" value="Galactokinase"/>
    <property type="match status" value="1"/>
</dbReference>
<dbReference type="InterPro" id="IPR006204">
    <property type="entry name" value="GHMP_kinase_N_dom"/>
</dbReference>
<evidence type="ECO:0000256" key="9">
    <source>
        <dbReference type="ARBA" id="ARBA00023144"/>
    </source>
</evidence>
<feature type="domain" description="Galactokinase N-terminal" evidence="14">
    <location>
        <begin position="2"/>
        <end position="35"/>
    </location>
</feature>
<keyword evidence="9" id="KW-0299">Galactose metabolism</keyword>
<dbReference type="InterPro" id="IPR006206">
    <property type="entry name" value="Mevalonate/galactokinase"/>
</dbReference>
<dbReference type="InterPro" id="IPR014721">
    <property type="entry name" value="Ribsml_uS5_D2-typ_fold_subgr"/>
</dbReference>
<dbReference type="InterPro" id="IPR006203">
    <property type="entry name" value="GHMP_knse_ATP-bd_CS"/>
</dbReference>
<proteinExistence type="inferred from homology"/>
<dbReference type="PANTHER" id="PTHR10457:SF7">
    <property type="entry name" value="GALACTOKINASE-RELATED"/>
    <property type="match status" value="1"/>
</dbReference>
<accession>A0A9D2AXK0</accession>